<accession>A0A8J6HV38</accession>
<evidence type="ECO:0000313" key="3">
    <source>
        <dbReference type="EMBL" id="KAH0821295.1"/>
    </source>
</evidence>
<dbReference type="GO" id="GO:0006313">
    <property type="term" value="P:DNA transposition"/>
    <property type="evidence" value="ECO:0007669"/>
    <property type="project" value="InterPro"/>
</dbReference>
<reference evidence="3" key="2">
    <citation type="submission" date="2021-08" db="EMBL/GenBank/DDBJ databases">
        <authorList>
            <person name="Eriksson T."/>
        </authorList>
    </citation>
    <scope>NUCLEOTIDE SEQUENCE</scope>
    <source>
        <strain evidence="3">Stoneville</strain>
        <tissue evidence="3">Whole head</tissue>
    </source>
</reference>
<dbReference type="EMBL" id="JABDTM020008507">
    <property type="protein sequence ID" value="KAH0821295.1"/>
    <property type="molecule type" value="Genomic_DNA"/>
</dbReference>
<protein>
    <recommendedName>
        <fullName evidence="2">Transposase Tc1-like domain-containing protein</fullName>
    </recommendedName>
</protein>
<feature type="domain" description="Transposase Tc1-like" evidence="2">
    <location>
        <begin position="169"/>
        <end position="233"/>
    </location>
</feature>
<dbReference type="GO" id="GO:0015074">
    <property type="term" value="P:DNA integration"/>
    <property type="evidence" value="ECO:0007669"/>
    <property type="project" value="InterPro"/>
</dbReference>
<name>A0A8J6HV38_TENMO</name>
<keyword evidence="4" id="KW-1185">Reference proteome</keyword>
<proteinExistence type="predicted"/>
<organism evidence="3 4">
    <name type="scientific">Tenebrio molitor</name>
    <name type="common">Yellow mealworm beetle</name>
    <dbReference type="NCBI Taxonomy" id="7067"/>
    <lineage>
        <taxon>Eukaryota</taxon>
        <taxon>Metazoa</taxon>
        <taxon>Ecdysozoa</taxon>
        <taxon>Arthropoda</taxon>
        <taxon>Hexapoda</taxon>
        <taxon>Insecta</taxon>
        <taxon>Pterygota</taxon>
        <taxon>Neoptera</taxon>
        <taxon>Endopterygota</taxon>
        <taxon>Coleoptera</taxon>
        <taxon>Polyphaga</taxon>
        <taxon>Cucujiformia</taxon>
        <taxon>Tenebrionidae</taxon>
        <taxon>Tenebrio</taxon>
    </lineage>
</organism>
<feature type="compositionally biased region" description="Basic residues" evidence="1">
    <location>
        <begin position="575"/>
        <end position="587"/>
    </location>
</feature>
<dbReference type="Pfam" id="PF01498">
    <property type="entry name" value="HTH_Tnp_Tc3_2"/>
    <property type="match status" value="1"/>
</dbReference>
<reference evidence="3" key="1">
    <citation type="journal article" date="2020" name="J Insects Food Feed">
        <title>The yellow mealworm (Tenebrio molitor) genome: a resource for the emerging insects as food and feed industry.</title>
        <authorList>
            <person name="Eriksson T."/>
            <person name="Andere A."/>
            <person name="Kelstrup H."/>
            <person name="Emery V."/>
            <person name="Picard C."/>
        </authorList>
    </citation>
    <scope>NUCLEOTIDE SEQUENCE</scope>
    <source>
        <strain evidence="3">Stoneville</strain>
        <tissue evidence="3">Whole head</tissue>
    </source>
</reference>
<feature type="compositionally biased region" description="Basic and acidic residues" evidence="1">
    <location>
        <begin position="131"/>
        <end position="141"/>
    </location>
</feature>
<evidence type="ECO:0000313" key="4">
    <source>
        <dbReference type="Proteomes" id="UP000719412"/>
    </source>
</evidence>
<sequence length="604" mass="68106">MPLFLFRKTYLLEPQLNRNFQILGVTDFFWLFVAPKKKTSRRLSKSQFSRPDLLRGPFAGPVPADPSSFLFFWPSFFSSPPESAAASTAAGPPSREPHRTPKDDAGGSGQIVPEYPPGISSLEAAAVFRQGDNKEKRRREGGCGWPGKVPRSPAAHKKEKRKKADRKSLRHRTLTAPALQVMTLGRYQFQISANTLRRRLAEHDLRPRIPARGPQLTAAHRRVRLLFTQNHVDWELDQWSFSASSEERVQQHIGKFHFVEDDDNAYDTNLEQPEQEPAEDSDSGMESLQSLRVDFKAAIENVGETDKSLHPEEILKQSIEFEDTLCDVIASINDIVDKAKAIADAAAIAASTAGAGNYKEWLSFESSFKSIISENTSLNNLQKFQYLKSCLTEESKNSFSLGSIVPPRFVTSQKSGRAKGGTEEMEEVFFQFQVLSPTSRKNPVDLFLEKKFSFESSPWDIEDVFSPTAPGESDFMFARRNGCLVNRFRPYRRRQEGAADVKARRRRKLRRPTPPHREEEPSEGATLRDPPFPRARIRLPQPRPPNPPRNLCFLRPTVPGLRAERSSPTATAASRRPRAPSRDRVKKITAQSPEPIELQGGEST</sequence>
<feature type="region of interest" description="Disordered" evidence="1">
    <location>
        <begin position="83"/>
        <end position="115"/>
    </location>
</feature>
<feature type="compositionally biased region" description="Basic and acidic residues" evidence="1">
    <location>
        <begin position="95"/>
        <end position="105"/>
    </location>
</feature>
<feature type="compositionally biased region" description="Basic residues" evidence="1">
    <location>
        <begin position="503"/>
        <end position="514"/>
    </location>
</feature>
<dbReference type="InterPro" id="IPR002492">
    <property type="entry name" value="Transposase_Tc1-like"/>
</dbReference>
<dbReference type="AlphaFoldDB" id="A0A8J6HV38"/>
<feature type="compositionally biased region" description="Low complexity" evidence="1">
    <location>
        <begin position="83"/>
        <end position="93"/>
    </location>
</feature>
<feature type="compositionally biased region" description="Basic residues" evidence="1">
    <location>
        <begin position="154"/>
        <end position="169"/>
    </location>
</feature>
<evidence type="ECO:0000259" key="2">
    <source>
        <dbReference type="Pfam" id="PF01498"/>
    </source>
</evidence>
<dbReference type="Pfam" id="PF03564">
    <property type="entry name" value="DUF1759"/>
    <property type="match status" value="1"/>
</dbReference>
<evidence type="ECO:0000256" key="1">
    <source>
        <dbReference type="SAM" id="MobiDB-lite"/>
    </source>
</evidence>
<gene>
    <name evidence="3" type="ORF">GEV33_001497</name>
</gene>
<dbReference type="Proteomes" id="UP000719412">
    <property type="component" value="Unassembled WGS sequence"/>
</dbReference>
<dbReference type="GO" id="GO:0003677">
    <property type="term" value="F:DNA binding"/>
    <property type="evidence" value="ECO:0007669"/>
    <property type="project" value="InterPro"/>
</dbReference>
<feature type="region of interest" description="Disordered" evidence="1">
    <location>
        <begin position="495"/>
        <end position="604"/>
    </location>
</feature>
<comment type="caution">
    <text evidence="3">The sequence shown here is derived from an EMBL/GenBank/DDBJ whole genome shotgun (WGS) entry which is preliminary data.</text>
</comment>
<feature type="region of interest" description="Disordered" evidence="1">
    <location>
        <begin position="131"/>
        <end position="169"/>
    </location>
</feature>
<dbReference type="InterPro" id="IPR005312">
    <property type="entry name" value="DUF1759"/>
</dbReference>